<keyword evidence="4" id="KW-0175">Coiled coil</keyword>
<dbReference type="GO" id="GO:0003729">
    <property type="term" value="F:mRNA binding"/>
    <property type="evidence" value="ECO:0007669"/>
    <property type="project" value="TreeGrafter"/>
</dbReference>
<keyword evidence="2 6" id="KW-0396">Initiation factor</keyword>
<feature type="domain" description="eIF3a PCI" evidence="5">
    <location>
        <begin position="12"/>
        <end position="242"/>
    </location>
</feature>
<dbReference type="PANTHER" id="PTHR14005:SF0">
    <property type="entry name" value="EUKARYOTIC TRANSLATION INITIATION FACTOR 3 SUBUNIT A"/>
    <property type="match status" value="1"/>
</dbReference>
<sequence length="242" mass="27538">MTFFGPKQDSQIAQAKRMAEAGEKGTAIITFYGALTRRRDWGKDLEEAAIMFISLAAEKRKDALIKDCLIQYRTNSQASNPQSLGIVIEHLLACAQNNMKEAEAKSVGILNQIEDLDELEDSPEAIALGAVSGESSKNRADLGIVAPALKFLWQTYRMILDTIRTNYKLDTLYEKTAFAAFDFCVKYIRKREFHHLSEQLRLHVTKLMQLEGQQIITRIYLLEIPESIHRQLEIRLKQMDSA</sequence>
<evidence type="ECO:0000256" key="1">
    <source>
        <dbReference type="ARBA" id="ARBA00022490"/>
    </source>
</evidence>
<keyword evidence="1" id="KW-0963">Cytoplasm</keyword>
<dbReference type="GO" id="GO:0043614">
    <property type="term" value="C:multi-eIF complex"/>
    <property type="evidence" value="ECO:0007669"/>
    <property type="project" value="TreeGrafter"/>
</dbReference>
<evidence type="ECO:0000256" key="3">
    <source>
        <dbReference type="ARBA" id="ARBA00022917"/>
    </source>
</evidence>
<evidence type="ECO:0000259" key="5">
    <source>
        <dbReference type="Pfam" id="PF22591"/>
    </source>
</evidence>
<organism evidence="6 7">
    <name type="scientific">Streblomastix strix</name>
    <dbReference type="NCBI Taxonomy" id="222440"/>
    <lineage>
        <taxon>Eukaryota</taxon>
        <taxon>Metamonada</taxon>
        <taxon>Preaxostyla</taxon>
        <taxon>Oxymonadida</taxon>
        <taxon>Streblomastigidae</taxon>
        <taxon>Streblomastix</taxon>
    </lineage>
</organism>
<accession>A0A5J4TYK2</accession>
<name>A0A5J4TYK2_9EUKA</name>
<dbReference type="GO" id="GO:0002188">
    <property type="term" value="P:translation reinitiation"/>
    <property type="evidence" value="ECO:0007669"/>
    <property type="project" value="TreeGrafter"/>
</dbReference>
<evidence type="ECO:0000256" key="2">
    <source>
        <dbReference type="ARBA" id="ARBA00022540"/>
    </source>
</evidence>
<dbReference type="Proteomes" id="UP000324800">
    <property type="component" value="Unassembled WGS sequence"/>
</dbReference>
<feature type="coiled-coil region" evidence="4">
    <location>
        <begin position="92"/>
        <end position="119"/>
    </location>
</feature>
<evidence type="ECO:0000256" key="4">
    <source>
        <dbReference type="SAM" id="Coils"/>
    </source>
</evidence>
<feature type="non-terminal residue" evidence="6">
    <location>
        <position position="242"/>
    </location>
</feature>
<dbReference type="GO" id="GO:0003743">
    <property type="term" value="F:translation initiation factor activity"/>
    <property type="evidence" value="ECO:0007669"/>
    <property type="project" value="UniProtKB-KW"/>
</dbReference>
<dbReference type="OrthoDB" id="18884at2759"/>
<evidence type="ECO:0000313" key="6">
    <source>
        <dbReference type="EMBL" id="KAA6363208.1"/>
    </source>
</evidence>
<keyword evidence="3" id="KW-0648">Protein biosynthesis</keyword>
<proteinExistence type="predicted"/>
<comment type="caution">
    <text evidence="6">The sequence shown here is derived from an EMBL/GenBank/DDBJ whole genome shotgun (WGS) entry which is preliminary data.</text>
</comment>
<dbReference type="AlphaFoldDB" id="A0A5J4TYK2"/>
<gene>
    <name evidence="6" type="ORF">EZS28_041265</name>
</gene>
<protein>
    <submittedName>
        <fullName evidence="6">Putative eukaryotic translation initiation factor 3 subunit A</fullName>
    </submittedName>
</protein>
<dbReference type="Pfam" id="PF22591">
    <property type="entry name" value="eIF3a_PCI_TPR-like"/>
    <property type="match status" value="1"/>
</dbReference>
<dbReference type="GO" id="GO:0071541">
    <property type="term" value="C:eukaryotic translation initiation factor 3 complex, eIF3m"/>
    <property type="evidence" value="ECO:0007669"/>
    <property type="project" value="TreeGrafter"/>
</dbReference>
<dbReference type="InterPro" id="IPR027512">
    <property type="entry name" value="EIF3A"/>
</dbReference>
<dbReference type="GO" id="GO:0071540">
    <property type="term" value="C:eukaryotic translation initiation factor 3 complex, eIF3e"/>
    <property type="evidence" value="ECO:0007669"/>
    <property type="project" value="TreeGrafter"/>
</dbReference>
<dbReference type="PANTHER" id="PTHR14005">
    <property type="entry name" value="EUKARYOTIC TRANSLATION INITIATION FACTOR 3, THETA SUBUNIT"/>
    <property type="match status" value="1"/>
</dbReference>
<dbReference type="GO" id="GO:0001732">
    <property type="term" value="P:formation of cytoplasmic translation initiation complex"/>
    <property type="evidence" value="ECO:0007669"/>
    <property type="project" value="TreeGrafter"/>
</dbReference>
<dbReference type="InterPro" id="IPR054711">
    <property type="entry name" value="eIF3a_PCI_TPR-like"/>
</dbReference>
<evidence type="ECO:0000313" key="7">
    <source>
        <dbReference type="Proteomes" id="UP000324800"/>
    </source>
</evidence>
<reference evidence="6 7" key="1">
    <citation type="submission" date="2019-03" db="EMBL/GenBank/DDBJ databases">
        <title>Single cell metagenomics reveals metabolic interactions within the superorganism composed of flagellate Streblomastix strix and complex community of Bacteroidetes bacteria on its surface.</title>
        <authorList>
            <person name="Treitli S.C."/>
            <person name="Kolisko M."/>
            <person name="Husnik F."/>
            <person name="Keeling P."/>
            <person name="Hampl V."/>
        </authorList>
    </citation>
    <scope>NUCLEOTIDE SEQUENCE [LARGE SCALE GENOMIC DNA]</scope>
    <source>
        <strain evidence="6">ST1C</strain>
    </source>
</reference>
<dbReference type="EMBL" id="SNRW01023205">
    <property type="protein sequence ID" value="KAA6363208.1"/>
    <property type="molecule type" value="Genomic_DNA"/>
</dbReference>